<dbReference type="STRING" id="282301.A0A267FAH9"/>
<evidence type="ECO:0000256" key="1">
    <source>
        <dbReference type="SAM" id="Coils"/>
    </source>
</evidence>
<dbReference type="GO" id="GO:0005261">
    <property type="term" value="F:monoatomic cation channel activity"/>
    <property type="evidence" value="ECO:0007669"/>
    <property type="project" value="TreeGrafter"/>
</dbReference>
<proteinExistence type="predicted"/>
<dbReference type="GO" id="GO:0030001">
    <property type="term" value="P:metal ion transport"/>
    <property type="evidence" value="ECO:0007669"/>
    <property type="project" value="TreeGrafter"/>
</dbReference>
<feature type="region of interest" description="Disordered" evidence="2">
    <location>
        <begin position="1"/>
        <end position="26"/>
    </location>
</feature>
<feature type="region of interest" description="Disordered" evidence="2">
    <location>
        <begin position="1371"/>
        <end position="1402"/>
    </location>
</feature>
<feature type="transmembrane region" description="Helical" evidence="3">
    <location>
        <begin position="1154"/>
        <end position="1174"/>
    </location>
</feature>
<feature type="transmembrane region" description="Helical" evidence="3">
    <location>
        <begin position="1275"/>
        <end position="1300"/>
    </location>
</feature>
<name>A0A267FAH9_9PLAT</name>
<keyword evidence="3" id="KW-0472">Membrane</keyword>
<dbReference type="Gene3D" id="1.25.40.20">
    <property type="entry name" value="Ankyrin repeat-containing domain"/>
    <property type="match status" value="4"/>
</dbReference>
<feature type="region of interest" description="Disordered" evidence="2">
    <location>
        <begin position="1515"/>
        <end position="1539"/>
    </location>
</feature>
<dbReference type="PANTHER" id="PTHR13800">
    <property type="entry name" value="TRANSIENT RECEPTOR POTENTIAL CATION CHANNEL, SUBFAMILY M, MEMBER 6"/>
    <property type="match status" value="1"/>
</dbReference>
<evidence type="ECO:0000256" key="2">
    <source>
        <dbReference type="SAM" id="MobiDB-lite"/>
    </source>
</evidence>
<feature type="compositionally biased region" description="Acidic residues" evidence="2">
    <location>
        <begin position="13"/>
        <end position="26"/>
    </location>
</feature>
<evidence type="ECO:0000256" key="3">
    <source>
        <dbReference type="SAM" id="Phobius"/>
    </source>
</evidence>
<feature type="compositionally biased region" description="Basic and acidic residues" evidence="2">
    <location>
        <begin position="1515"/>
        <end position="1529"/>
    </location>
</feature>
<keyword evidence="1" id="KW-0175">Coiled coil</keyword>
<comment type="caution">
    <text evidence="4">The sequence shown here is derived from an EMBL/GenBank/DDBJ whole genome shotgun (WGS) entry which is preliminary data.</text>
</comment>
<dbReference type="EMBL" id="NIVC01001272">
    <property type="protein sequence ID" value="PAA70002.1"/>
    <property type="molecule type" value="Genomic_DNA"/>
</dbReference>
<feature type="coiled-coil region" evidence="1">
    <location>
        <begin position="699"/>
        <end position="726"/>
    </location>
</feature>
<dbReference type="SUPFAM" id="SSF48403">
    <property type="entry name" value="Ankyrin repeat"/>
    <property type="match status" value="2"/>
</dbReference>
<evidence type="ECO:0000313" key="4">
    <source>
        <dbReference type="EMBL" id="PAA70002.1"/>
    </source>
</evidence>
<dbReference type="GO" id="GO:0005886">
    <property type="term" value="C:plasma membrane"/>
    <property type="evidence" value="ECO:0007669"/>
    <property type="project" value="TreeGrafter"/>
</dbReference>
<feature type="transmembrane region" description="Helical" evidence="3">
    <location>
        <begin position="1195"/>
        <end position="1217"/>
    </location>
</feature>
<keyword evidence="3" id="KW-1133">Transmembrane helix</keyword>
<evidence type="ECO:0000313" key="5">
    <source>
        <dbReference type="Proteomes" id="UP000215902"/>
    </source>
</evidence>
<feature type="compositionally biased region" description="Low complexity" evidence="2">
    <location>
        <begin position="1371"/>
        <end position="1385"/>
    </location>
</feature>
<feature type="transmembrane region" description="Helical" evidence="3">
    <location>
        <begin position="1042"/>
        <end position="1061"/>
    </location>
</feature>
<dbReference type="SMART" id="SM00248">
    <property type="entry name" value="ANK"/>
    <property type="match status" value="7"/>
</dbReference>
<organism evidence="4 5">
    <name type="scientific">Macrostomum lignano</name>
    <dbReference type="NCBI Taxonomy" id="282301"/>
    <lineage>
        <taxon>Eukaryota</taxon>
        <taxon>Metazoa</taxon>
        <taxon>Spiralia</taxon>
        <taxon>Lophotrochozoa</taxon>
        <taxon>Platyhelminthes</taxon>
        <taxon>Rhabditophora</taxon>
        <taxon>Macrostomorpha</taxon>
        <taxon>Macrostomida</taxon>
        <taxon>Macrostomidae</taxon>
        <taxon>Macrostomum</taxon>
    </lineage>
</organism>
<feature type="transmembrane region" description="Helical" evidence="3">
    <location>
        <begin position="1106"/>
        <end position="1134"/>
    </location>
</feature>
<dbReference type="InterPro" id="IPR050927">
    <property type="entry name" value="TRPM"/>
</dbReference>
<feature type="transmembrane region" description="Helical" evidence="3">
    <location>
        <begin position="1229"/>
        <end position="1247"/>
    </location>
</feature>
<dbReference type="InterPro" id="IPR002110">
    <property type="entry name" value="Ankyrin_rpt"/>
</dbReference>
<gene>
    <name evidence="4" type="ORF">BOX15_Mlig004986g1</name>
</gene>
<feature type="region of interest" description="Disordered" evidence="2">
    <location>
        <begin position="1470"/>
        <end position="1500"/>
    </location>
</feature>
<reference evidence="4 5" key="1">
    <citation type="submission" date="2017-06" db="EMBL/GenBank/DDBJ databases">
        <title>A platform for efficient transgenesis in Macrostomum lignano, a flatworm model organism for stem cell research.</title>
        <authorList>
            <person name="Berezikov E."/>
        </authorList>
    </citation>
    <scope>NUCLEOTIDE SEQUENCE [LARGE SCALE GENOMIC DNA]</scope>
    <source>
        <strain evidence="4">DV1</strain>
        <tissue evidence="4">Whole organism</tissue>
    </source>
</reference>
<keyword evidence="3" id="KW-0812">Transmembrane</keyword>
<dbReference type="Proteomes" id="UP000215902">
    <property type="component" value="Unassembled WGS sequence"/>
</dbReference>
<sequence length="1554" mass="176706">MENQAEADQVASDYDDSDEDEISADPSEELLLYASKKKFETALDFITISRTPEFRYPGLQTPGLKLLEFQDDHLRTAAHYAAKHRDGESLLTEIVKQFGPNCLTTPDEDKITPLQLSARYHSAESWDQNFTELIKSQKSFSLLRLKDSNGDTCAHWAAKNSVYPKTILKINEKSSTMCWKWKNNRNETVLHKVIEHCRDEGVLQEIIDGIKNASDLLTDKDVDGNGVAHFAARNSADALGHLETQMNLDAAKLKSANKNGETVLHVALKKCSKERAHKLIKKASSGVPSWYELRDKQGDTCLHAIAQCSDQDDVLLEAVGVVAAKRQKNADEPSNKPILETIRLKSASRMQRWSEWSGQFSQQTDKKAEISNDPGCLLVQNKQKSTVLHYAVENCQLQTVNELLHKHLKQIGGLLIADKSGNTIFHIGAKRQDKSELFRILFEQYGVLATNEASKILRKRNNKNQSVLHLAIDLMDQEEPIVQVSHSQRFTMEHLINKMPEEELQRTDAAGNTLLHSLMKTKMKAAIGSTEPTLKNDKNAKLILDRFKLLVSKNVNAEALNNLNLNCLHATKLDTSVLCKLLEKIPSDDEAATIFKKILVNSKTGAHLIHTFSGQYNLQVMLGSMKILLNTKDKCSLIKSKVKPRSCENVEDADTCLHFACASGHRQNIVFLLENNLTLWSKSQSEKSCVDLAFENGNFDDLIQAVKEYNKKLKNSASENSQITDKDLKEIKMTDIWRLLDPPQRALKLPDRQAAQNTLVTITNDYGTTSVNSGTKKQKTDRMILIRALEMDSRKIFRAALSLNMITQETEAFFTKHFISTLDNEESIRRSFLRHNMFKRMTHVDNTSELALLDLAAFFDRDEILPELILTRQFELIPCCLSLLIQLGPEINRMRAKAKGKHEQLLQLQKKVTNIAMNALNELFVNASPSELKLLFRYIKGKMTIAGGSNQENNKEGSKNCSGPQFPYAVSGENIREIKYGSVLDLVEEADSPDLFATDCIYSLTRDEWRDPHSLCSECCGNYHCLPCRPKISHINSPRAKFWTHTTAFVGFLGFFGWYILNFQITFPLPAVDAILVAYFLSFASQEIAESWRLRSSKEAVRIGKYVLRIPAYIADCNNVFDVLAILFLFLGLVTRWIYYGNGLKLEEAYPSQMVLSTSFVLFCFRSVTFLSYFESVGPMISMLGRLIYFDLLPFLTILLVIVCCFGVFFTCLLFSFAWAPTAHVGNAYYGWEVFIQAATLSFNLLFSNFDQIKLSSSPNSTKLGEVAIKQGYEWFYYLLIFIFMGLVNVVMMNLLIALFNLRVTQIYGVATGIWRKKFFKMLKEYNKLPTIPPPFSFLVNLHYFLRYVGKKFCESCRSRSCSINQNAVDDSGAGDSGATDSGATDSERRSDNDQVNGANWWQDKSLYPPDYNRFLEFQAIQFRRCRSRLLRDTQWNRNDFDVAKAHTANELSELKLEVQEMLEDLKHQGEEHYHKHDNSTNAKPEGNERGQTSEGPVDVKQQVRLLLQESERNRFETKQLHAKTEGKVKRMRHRMKSMESKLEQVLAAVQQQH</sequence>
<protein>
    <recommendedName>
        <fullName evidence="6">ANK_REP_REGION domain-containing protein</fullName>
    </recommendedName>
</protein>
<feature type="compositionally biased region" description="Basic and acidic residues" evidence="2">
    <location>
        <begin position="1470"/>
        <end position="1479"/>
    </location>
</feature>
<keyword evidence="5" id="KW-1185">Reference proteome</keyword>
<dbReference type="PANTHER" id="PTHR13800:SF1">
    <property type="entry name" value="TRANSIENT RECEPTOR POTENTIAL CATION CHANNEL TRPM"/>
    <property type="match status" value="1"/>
</dbReference>
<dbReference type="InterPro" id="IPR036770">
    <property type="entry name" value="Ankyrin_rpt-contain_sf"/>
</dbReference>
<evidence type="ECO:0008006" key="6">
    <source>
        <dbReference type="Google" id="ProtNLM"/>
    </source>
</evidence>
<accession>A0A267FAH9</accession>